<keyword evidence="1" id="KW-0472">Membrane</keyword>
<name>A0AAP4BPA7_9CORY</name>
<dbReference type="AlphaFoldDB" id="A0AAP4BPA7"/>
<dbReference type="Proteomes" id="UP001224412">
    <property type="component" value="Unassembled WGS sequence"/>
</dbReference>
<feature type="transmembrane region" description="Helical" evidence="1">
    <location>
        <begin position="34"/>
        <end position="50"/>
    </location>
</feature>
<protein>
    <submittedName>
        <fullName evidence="3">Uncharacterized protein</fullName>
    </submittedName>
</protein>
<dbReference type="RefSeq" id="WP_242721942.1">
    <property type="nucleotide sequence ID" value="NZ_CP051667.1"/>
</dbReference>
<evidence type="ECO:0000313" key="5">
    <source>
        <dbReference type="Proteomes" id="UP001239759"/>
    </source>
</evidence>
<dbReference type="Proteomes" id="UP001239759">
    <property type="component" value="Unassembled WGS sequence"/>
</dbReference>
<dbReference type="EMBL" id="JASNUQ010000006">
    <property type="protein sequence ID" value="MDK4290143.1"/>
    <property type="molecule type" value="Genomic_DNA"/>
</dbReference>
<gene>
    <name evidence="2" type="ORF">QPX23_05270</name>
    <name evidence="3" type="ORF">QPX42_04200</name>
</gene>
<keyword evidence="1" id="KW-1133">Transmembrane helix</keyword>
<evidence type="ECO:0000256" key="1">
    <source>
        <dbReference type="SAM" id="Phobius"/>
    </source>
</evidence>
<keyword evidence="1" id="KW-0812">Transmembrane</keyword>
<sequence>MSSTTPGGYSRQRIGIIIVALLASFLVWWWLKAAGIILVLVIGVLAWYYVSSRPSSNEVQALRASIKLSLDELDDVIAEYDEFAYSQEPDSLADRTIHRPELLNSDSDEPEIERFHYEYSTAQRYRNRMYAHLANPRLGVNQLERLLKISDERVSNLREHWFAARRAAQRKGPGSTRSN</sequence>
<evidence type="ECO:0000313" key="2">
    <source>
        <dbReference type="EMBL" id="MDK4290143.1"/>
    </source>
</evidence>
<evidence type="ECO:0000313" key="3">
    <source>
        <dbReference type="EMBL" id="MDK4306754.1"/>
    </source>
</evidence>
<dbReference type="EMBL" id="JASNVH010000005">
    <property type="protein sequence ID" value="MDK4306754.1"/>
    <property type="molecule type" value="Genomic_DNA"/>
</dbReference>
<evidence type="ECO:0000313" key="4">
    <source>
        <dbReference type="Proteomes" id="UP001224412"/>
    </source>
</evidence>
<reference evidence="3 5" key="1">
    <citation type="submission" date="2023-05" db="EMBL/GenBank/DDBJ databases">
        <title>Metabolic capabilities are highly conserved among human nasal-associated Corynebacterium species in pangenomic analyses.</title>
        <authorList>
            <person name="Tran T.H."/>
            <person name="Roberts A.Q."/>
            <person name="Escapa I.F."/>
            <person name="Gao W."/>
            <person name="Conlan S."/>
            <person name="Kong H."/>
            <person name="Segre J.A."/>
            <person name="Kelly M.S."/>
            <person name="Lemon K.P."/>
        </authorList>
    </citation>
    <scope>NUCLEOTIDE SEQUENCE</scope>
    <source>
        <strain evidence="3">KPL2773</strain>
        <strain evidence="2 5">KPL3772</strain>
    </source>
</reference>
<comment type="caution">
    <text evidence="3">The sequence shown here is derived from an EMBL/GenBank/DDBJ whole genome shotgun (WGS) entry which is preliminary data.</text>
</comment>
<proteinExistence type="predicted"/>
<feature type="transmembrane region" description="Helical" evidence="1">
    <location>
        <begin position="12"/>
        <end position="28"/>
    </location>
</feature>
<organism evidence="3 4">
    <name type="scientific">Corynebacterium pseudodiphtheriticum</name>
    <dbReference type="NCBI Taxonomy" id="37637"/>
    <lineage>
        <taxon>Bacteria</taxon>
        <taxon>Bacillati</taxon>
        <taxon>Actinomycetota</taxon>
        <taxon>Actinomycetes</taxon>
        <taxon>Mycobacteriales</taxon>
        <taxon>Corynebacteriaceae</taxon>
        <taxon>Corynebacterium</taxon>
    </lineage>
</organism>
<keyword evidence="5" id="KW-1185">Reference proteome</keyword>
<accession>A0AAP4BPA7</accession>